<accession>A0A2W5QF05</accession>
<protein>
    <submittedName>
        <fullName evidence="2">Peptidase</fullName>
    </submittedName>
</protein>
<reference evidence="2 3" key="1">
    <citation type="submission" date="2017-08" db="EMBL/GenBank/DDBJ databases">
        <title>Infants hospitalized years apart are colonized by the same room-sourced microbial strains.</title>
        <authorList>
            <person name="Brooks B."/>
            <person name="Olm M.R."/>
            <person name="Firek B.A."/>
            <person name="Baker R."/>
            <person name="Thomas B.C."/>
            <person name="Morowitz M.J."/>
            <person name="Banfield J.F."/>
        </authorList>
    </citation>
    <scope>NUCLEOTIDE SEQUENCE [LARGE SCALE GENOMIC DNA]</scope>
    <source>
        <strain evidence="2">S2_005_002_R2_33</strain>
    </source>
</reference>
<feature type="compositionally biased region" description="Low complexity" evidence="1">
    <location>
        <begin position="11"/>
        <end position="25"/>
    </location>
</feature>
<dbReference type="InterPro" id="IPR010836">
    <property type="entry name" value="SapC"/>
</dbReference>
<evidence type="ECO:0000313" key="3">
    <source>
        <dbReference type="Proteomes" id="UP000249082"/>
    </source>
</evidence>
<proteinExistence type="predicted"/>
<dbReference type="Proteomes" id="UP000249082">
    <property type="component" value="Unassembled WGS sequence"/>
</dbReference>
<evidence type="ECO:0000313" key="2">
    <source>
        <dbReference type="EMBL" id="PZQ53323.1"/>
    </source>
</evidence>
<dbReference type="EMBL" id="QFPX01000016">
    <property type="protein sequence ID" value="PZQ53323.1"/>
    <property type="molecule type" value="Genomic_DNA"/>
</dbReference>
<feature type="region of interest" description="Disordered" evidence="1">
    <location>
        <begin position="1"/>
        <end position="33"/>
    </location>
</feature>
<comment type="caution">
    <text evidence="2">The sequence shown here is derived from an EMBL/GenBank/DDBJ whole genome shotgun (WGS) entry which is preliminary data.</text>
</comment>
<name>A0A2W5QF05_9SPHN</name>
<dbReference type="Pfam" id="PF07277">
    <property type="entry name" value="SapC"/>
    <property type="match status" value="1"/>
</dbReference>
<sequence length="274" mass="29738">MTESKQKNRKGTGAAVAAAGGSPTGNTQVTGPQVNGSLPLYRDPRPVHSATHAQAAVVVAPTDFAFAAGAPMIQLTVDEFERAALDYPILFFGEDRQPYVVTGLEAERNLFVSAGQYQTGAYIPAYLRRYPFVFARDEGSERLILCLDHASGRVAEVEAEGAIALFEGGEPTELTLQALRFCENYEAAQARTRALVALLEELDLFELKQVHYTAPQAAEPSLLVEYRTVDRARFEALSAEQFLRLRDLGALPAIHAQIASQAKWDALAAVARAT</sequence>
<gene>
    <name evidence="2" type="ORF">DI555_16915</name>
</gene>
<evidence type="ECO:0000256" key="1">
    <source>
        <dbReference type="SAM" id="MobiDB-lite"/>
    </source>
</evidence>
<dbReference type="AlphaFoldDB" id="A0A2W5QF05"/>
<organism evidence="2 3">
    <name type="scientific">Novosphingobium pentaromativorans</name>
    <dbReference type="NCBI Taxonomy" id="205844"/>
    <lineage>
        <taxon>Bacteria</taxon>
        <taxon>Pseudomonadati</taxon>
        <taxon>Pseudomonadota</taxon>
        <taxon>Alphaproteobacteria</taxon>
        <taxon>Sphingomonadales</taxon>
        <taxon>Sphingomonadaceae</taxon>
        <taxon>Novosphingobium</taxon>
    </lineage>
</organism>